<dbReference type="EMBL" id="KV417876">
    <property type="protein sequence ID" value="KZP04948.1"/>
    <property type="molecule type" value="Genomic_DNA"/>
</dbReference>
<dbReference type="AlphaFoldDB" id="A0A167VF91"/>
<evidence type="ECO:0000313" key="1">
    <source>
        <dbReference type="EMBL" id="KZP04948.1"/>
    </source>
</evidence>
<keyword evidence="2" id="KW-1185">Reference proteome</keyword>
<reference evidence="1 2" key="1">
    <citation type="journal article" date="2016" name="Mol. Biol. Evol.">
        <title>Comparative Genomics of Early-Diverging Mushroom-Forming Fungi Provides Insights into the Origins of Lignocellulose Decay Capabilities.</title>
        <authorList>
            <person name="Nagy L.G."/>
            <person name="Riley R."/>
            <person name="Tritt A."/>
            <person name="Adam C."/>
            <person name="Daum C."/>
            <person name="Floudas D."/>
            <person name="Sun H."/>
            <person name="Yadav J.S."/>
            <person name="Pangilinan J."/>
            <person name="Larsson K.H."/>
            <person name="Matsuura K."/>
            <person name="Barry K."/>
            <person name="Labutti K."/>
            <person name="Kuo R."/>
            <person name="Ohm R.A."/>
            <person name="Bhattacharya S.S."/>
            <person name="Shirouzu T."/>
            <person name="Yoshinaga Y."/>
            <person name="Martin F.M."/>
            <person name="Grigoriev I.V."/>
            <person name="Hibbett D.S."/>
        </authorList>
    </citation>
    <scope>NUCLEOTIDE SEQUENCE [LARGE SCALE GENOMIC DNA]</scope>
    <source>
        <strain evidence="1 2">CBS 109695</strain>
    </source>
</reference>
<evidence type="ECO:0000313" key="2">
    <source>
        <dbReference type="Proteomes" id="UP000076532"/>
    </source>
</evidence>
<accession>A0A167VF91</accession>
<name>A0A167VF91_9AGAM</name>
<dbReference type="Proteomes" id="UP000076532">
    <property type="component" value="Unassembled WGS sequence"/>
</dbReference>
<organism evidence="1 2">
    <name type="scientific">Athelia psychrophila</name>
    <dbReference type="NCBI Taxonomy" id="1759441"/>
    <lineage>
        <taxon>Eukaryota</taxon>
        <taxon>Fungi</taxon>
        <taxon>Dikarya</taxon>
        <taxon>Basidiomycota</taxon>
        <taxon>Agaricomycotina</taxon>
        <taxon>Agaricomycetes</taxon>
        <taxon>Agaricomycetidae</taxon>
        <taxon>Atheliales</taxon>
        <taxon>Atheliaceae</taxon>
        <taxon>Athelia</taxon>
    </lineage>
</organism>
<gene>
    <name evidence="1" type="ORF">FIBSPDRAFT_878011</name>
</gene>
<proteinExistence type="predicted"/>
<protein>
    <submittedName>
        <fullName evidence="1">Uncharacterized protein</fullName>
    </submittedName>
</protein>
<sequence>MVTRYSNLTLLPFASPTLLVKTRSHIPRGQDLYQPAKPALPLLGQTGAEGEMSVSPNKLSGAVGHGLGEAQPWSLAESI</sequence>